<protein>
    <submittedName>
        <fullName evidence="1">Uncharacterized protein</fullName>
    </submittedName>
</protein>
<organism evidence="1 2">
    <name type="scientific">Sphaerobolus stellatus (strain SS14)</name>
    <dbReference type="NCBI Taxonomy" id="990650"/>
    <lineage>
        <taxon>Eukaryota</taxon>
        <taxon>Fungi</taxon>
        <taxon>Dikarya</taxon>
        <taxon>Basidiomycota</taxon>
        <taxon>Agaricomycotina</taxon>
        <taxon>Agaricomycetes</taxon>
        <taxon>Phallomycetidae</taxon>
        <taxon>Geastrales</taxon>
        <taxon>Sphaerobolaceae</taxon>
        <taxon>Sphaerobolus</taxon>
    </lineage>
</organism>
<dbReference type="HOGENOM" id="CLU_1272969_0_0_1"/>
<sequence>MLSFYDIPSFFLTIRAPVITVLFLSAPVSRPTLAFWSAVSQFLEASPTLVALELEDIGFLTDDILENSNHLCRFLEALRNIQDLTLRHMDILPFFQRILAEQAEDRYLCSALEHISVIFSQLPADLFMEFVLHHAGLEAAQALKSIHLDRFWGLTSSHIALLRSLNNQLEVKITHGKISPNN</sequence>
<accession>A0A0C9T179</accession>
<gene>
    <name evidence="1" type="ORF">M422DRAFT_277063</name>
</gene>
<evidence type="ECO:0000313" key="1">
    <source>
        <dbReference type="EMBL" id="KIJ22493.1"/>
    </source>
</evidence>
<dbReference type="Proteomes" id="UP000054279">
    <property type="component" value="Unassembled WGS sequence"/>
</dbReference>
<name>A0A0C9T179_SPHS4</name>
<dbReference type="EMBL" id="KN838181">
    <property type="protein sequence ID" value="KIJ22493.1"/>
    <property type="molecule type" value="Genomic_DNA"/>
</dbReference>
<reference evidence="1 2" key="1">
    <citation type="submission" date="2014-06" db="EMBL/GenBank/DDBJ databases">
        <title>Evolutionary Origins and Diversification of the Mycorrhizal Mutualists.</title>
        <authorList>
            <consortium name="DOE Joint Genome Institute"/>
            <consortium name="Mycorrhizal Genomics Consortium"/>
            <person name="Kohler A."/>
            <person name="Kuo A."/>
            <person name="Nagy L.G."/>
            <person name="Floudas D."/>
            <person name="Copeland A."/>
            <person name="Barry K.W."/>
            <person name="Cichocki N."/>
            <person name="Veneault-Fourrey C."/>
            <person name="LaButti K."/>
            <person name="Lindquist E.A."/>
            <person name="Lipzen A."/>
            <person name="Lundell T."/>
            <person name="Morin E."/>
            <person name="Murat C."/>
            <person name="Riley R."/>
            <person name="Ohm R."/>
            <person name="Sun H."/>
            <person name="Tunlid A."/>
            <person name="Henrissat B."/>
            <person name="Grigoriev I.V."/>
            <person name="Hibbett D.S."/>
            <person name="Martin F."/>
        </authorList>
    </citation>
    <scope>NUCLEOTIDE SEQUENCE [LARGE SCALE GENOMIC DNA]</scope>
    <source>
        <strain evidence="1 2">SS14</strain>
    </source>
</reference>
<proteinExistence type="predicted"/>
<evidence type="ECO:0000313" key="2">
    <source>
        <dbReference type="Proteomes" id="UP000054279"/>
    </source>
</evidence>
<dbReference type="AlphaFoldDB" id="A0A0C9T179"/>
<keyword evidence="2" id="KW-1185">Reference proteome</keyword>